<feature type="transmembrane region" description="Helical" evidence="9">
    <location>
        <begin position="260"/>
        <end position="276"/>
    </location>
</feature>
<gene>
    <name evidence="10" type="primary">livH16</name>
    <name evidence="10" type="ORF">VPARA_27640</name>
</gene>
<protein>
    <submittedName>
        <fullName evidence="10">High-affinity branched-chain amino acid transport system permease protein LivH</fullName>
    </submittedName>
</protein>
<evidence type="ECO:0000313" key="10">
    <source>
        <dbReference type="EMBL" id="KLN56083.1"/>
    </source>
</evidence>
<sequence length="290" mass="30576">MLGQVIVSGLAMGCIYALIALGYAYVWNTMAIVNFAAGEFLTFSAFVFVATFTTSLHLPFWLAAALTAVVMAVLGAVFSRLVFARLQRQKALVAIIATVGFGIFLKEMARIIYGPEPLLYASPFGDGVVAVGGLRVPVQQIVIMAVVVVVMALQYLVLRYTTIGKVMRATALDRETALLMGIPVNRVLAGTFAFSSVLAALAGILLAPLFYVTTEMGTLVGLKGFVAMIIGGFGSVPGAILGGVLLGVAENVGAFTISSTYKDAIAFGLLLVFLLVRPQGLLPERNADRA</sequence>
<dbReference type="Pfam" id="PF02653">
    <property type="entry name" value="BPD_transp_2"/>
    <property type="match status" value="1"/>
</dbReference>
<keyword evidence="2" id="KW-0813">Transport</keyword>
<evidence type="ECO:0000256" key="1">
    <source>
        <dbReference type="ARBA" id="ARBA00004651"/>
    </source>
</evidence>
<keyword evidence="4 9" id="KW-0812">Transmembrane</keyword>
<dbReference type="PATRIC" id="fig|34073.19.peg.2844"/>
<dbReference type="InterPro" id="IPR001851">
    <property type="entry name" value="ABC_transp_permease"/>
</dbReference>
<dbReference type="GO" id="GO:0005886">
    <property type="term" value="C:plasma membrane"/>
    <property type="evidence" value="ECO:0007669"/>
    <property type="project" value="UniProtKB-SubCell"/>
</dbReference>
<reference evidence="10 11" key="1">
    <citation type="submission" date="2015-03" db="EMBL/GenBank/DDBJ databases">
        <title>Genome sequence of Variovorax paradoxus TBEA6.</title>
        <authorList>
            <person name="Poehlein A."/>
            <person name="Schuldes J."/>
            <person name="Wuebbeler J.H."/>
            <person name="Hiessl S."/>
            <person name="Steinbuechel A."/>
            <person name="Daniel R."/>
        </authorList>
    </citation>
    <scope>NUCLEOTIDE SEQUENCE [LARGE SCALE GENOMIC DNA]</scope>
    <source>
        <strain evidence="10 11">TBEA6</strain>
    </source>
</reference>
<dbReference type="EMBL" id="JZWI01000013">
    <property type="protein sequence ID" value="KLN56083.1"/>
    <property type="molecule type" value="Genomic_DNA"/>
</dbReference>
<dbReference type="RefSeq" id="WP_047784935.1">
    <property type="nucleotide sequence ID" value="NZ_JZWI01000013.1"/>
</dbReference>
<organism evidence="10 11">
    <name type="scientific">Variovorax paradoxus</name>
    <dbReference type="NCBI Taxonomy" id="34073"/>
    <lineage>
        <taxon>Bacteria</taxon>
        <taxon>Pseudomonadati</taxon>
        <taxon>Pseudomonadota</taxon>
        <taxon>Betaproteobacteria</taxon>
        <taxon>Burkholderiales</taxon>
        <taxon>Comamonadaceae</taxon>
        <taxon>Variovorax</taxon>
    </lineage>
</organism>
<dbReference type="PANTHER" id="PTHR11795">
    <property type="entry name" value="BRANCHED-CHAIN AMINO ACID TRANSPORT SYSTEM PERMEASE PROTEIN LIVH"/>
    <property type="match status" value="1"/>
</dbReference>
<feature type="transmembrane region" description="Helical" evidence="9">
    <location>
        <begin position="33"/>
        <end position="52"/>
    </location>
</feature>
<evidence type="ECO:0000256" key="8">
    <source>
        <dbReference type="ARBA" id="ARBA00037998"/>
    </source>
</evidence>
<dbReference type="PANTHER" id="PTHR11795:SF445">
    <property type="entry name" value="AMINO ACID ABC TRANSPORTER PERMEASE PROTEIN"/>
    <property type="match status" value="1"/>
</dbReference>
<feature type="transmembrane region" description="Helical" evidence="9">
    <location>
        <begin position="187"/>
        <end position="212"/>
    </location>
</feature>
<feature type="transmembrane region" description="Helical" evidence="9">
    <location>
        <begin position="138"/>
        <end position="158"/>
    </location>
</feature>
<accession>A0A0H2M0Z2</accession>
<keyword evidence="7 9" id="KW-0472">Membrane</keyword>
<dbReference type="GO" id="GO:0022857">
    <property type="term" value="F:transmembrane transporter activity"/>
    <property type="evidence" value="ECO:0007669"/>
    <property type="project" value="InterPro"/>
</dbReference>
<keyword evidence="3" id="KW-1003">Cell membrane</keyword>
<evidence type="ECO:0000313" key="11">
    <source>
        <dbReference type="Proteomes" id="UP000035170"/>
    </source>
</evidence>
<feature type="transmembrane region" description="Helical" evidence="9">
    <location>
        <begin position="91"/>
        <end position="113"/>
    </location>
</feature>
<evidence type="ECO:0000256" key="5">
    <source>
        <dbReference type="ARBA" id="ARBA00022970"/>
    </source>
</evidence>
<feature type="transmembrane region" description="Helical" evidence="9">
    <location>
        <begin position="224"/>
        <end position="248"/>
    </location>
</feature>
<comment type="subcellular location">
    <subcellularLocation>
        <location evidence="1">Cell membrane</location>
        <topology evidence="1">Multi-pass membrane protein</topology>
    </subcellularLocation>
</comment>
<keyword evidence="11" id="KW-1185">Reference proteome</keyword>
<dbReference type="AlphaFoldDB" id="A0A0H2M0Z2"/>
<keyword evidence="5" id="KW-0029">Amino-acid transport</keyword>
<feature type="transmembrane region" description="Helical" evidence="9">
    <location>
        <begin position="6"/>
        <end position="26"/>
    </location>
</feature>
<evidence type="ECO:0000256" key="4">
    <source>
        <dbReference type="ARBA" id="ARBA00022692"/>
    </source>
</evidence>
<proteinExistence type="inferred from homology"/>
<dbReference type="Proteomes" id="UP000035170">
    <property type="component" value="Unassembled WGS sequence"/>
</dbReference>
<comment type="caution">
    <text evidence="10">The sequence shown here is derived from an EMBL/GenBank/DDBJ whole genome shotgun (WGS) entry which is preliminary data.</text>
</comment>
<dbReference type="InterPro" id="IPR052157">
    <property type="entry name" value="BCAA_transport_permease"/>
</dbReference>
<comment type="similarity">
    <text evidence="8">Belongs to the binding-protein-dependent transport system permease family. LivHM subfamily.</text>
</comment>
<evidence type="ECO:0000256" key="7">
    <source>
        <dbReference type="ARBA" id="ARBA00023136"/>
    </source>
</evidence>
<keyword evidence="6 9" id="KW-1133">Transmembrane helix</keyword>
<evidence type="ECO:0000256" key="9">
    <source>
        <dbReference type="SAM" id="Phobius"/>
    </source>
</evidence>
<name>A0A0H2M0Z2_VARPD</name>
<evidence type="ECO:0000256" key="6">
    <source>
        <dbReference type="ARBA" id="ARBA00022989"/>
    </source>
</evidence>
<evidence type="ECO:0000256" key="2">
    <source>
        <dbReference type="ARBA" id="ARBA00022448"/>
    </source>
</evidence>
<dbReference type="GO" id="GO:0006865">
    <property type="term" value="P:amino acid transport"/>
    <property type="evidence" value="ECO:0007669"/>
    <property type="project" value="UniProtKB-KW"/>
</dbReference>
<dbReference type="CDD" id="cd06582">
    <property type="entry name" value="TM_PBP1_LivH_like"/>
    <property type="match status" value="1"/>
</dbReference>
<evidence type="ECO:0000256" key="3">
    <source>
        <dbReference type="ARBA" id="ARBA00022475"/>
    </source>
</evidence>
<feature type="transmembrane region" description="Helical" evidence="9">
    <location>
        <begin position="58"/>
        <end position="79"/>
    </location>
</feature>